<evidence type="ECO:0000313" key="2">
    <source>
        <dbReference type="EMBL" id="KAG5453108.1"/>
    </source>
</evidence>
<dbReference type="AlphaFoldDB" id="A0A3R7CYL5"/>
<feature type="compositionally biased region" description="Polar residues" evidence="1">
    <location>
        <begin position="50"/>
        <end position="60"/>
    </location>
</feature>
<proteinExistence type="predicted"/>
<reference evidence="2 3" key="1">
    <citation type="journal article" date="2018" name="Biotechnol. Adv.">
        <title>Improved genomic resources and new bioinformatic workflow for the carcinogenic parasite Clonorchis sinensis: Biotechnological implications.</title>
        <authorList>
            <person name="Wang D."/>
            <person name="Korhonen P.K."/>
            <person name="Gasser R.B."/>
            <person name="Young N.D."/>
        </authorList>
    </citation>
    <scope>NUCLEOTIDE SEQUENCE [LARGE SCALE GENOMIC DNA]</scope>
    <source>
        <strain evidence="2">Cs-k2</strain>
    </source>
</reference>
<dbReference type="OrthoDB" id="439808at2759"/>
<reference evidence="2 3" key="2">
    <citation type="journal article" date="2021" name="Genomics">
        <title>High-quality reference genome for Clonorchis sinensis.</title>
        <authorList>
            <person name="Young N.D."/>
            <person name="Stroehlein A.J."/>
            <person name="Kinkar L."/>
            <person name="Wang T."/>
            <person name="Sohn W.M."/>
            <person name="Chang B.C.H."/>
            <person name="Kaur P."/>
            <person name="Weisz D."/>
            <person name="Dudchenko O."/>
            <person name="Aiden E.L."/>
            <person name="Korhonen P.K."/>
            <person name="Gasser R.B."/>
        </authorList>
    </citation>
    <scope>NUCLEOTIDE SEQUENCE [LARGE SCALE GENOMIC DNA]</scope>
    <source>
        <strain evidence="2">Cs-k2</strain>
    </source>
</reference>
<dbReference type="EMBL" id="NIRI02000013">
    <property type="protein sequence ID" value="KAG5453108.1"/>
    <property type="molecule type" value="Genomic_DNA"/>
</dbReference>
<evidence type="ECO:0000313" key="3">
    <source>
        <dbReference type="Proteomes" id="UP000286415"/>
    </source>
</evidence>
<feature type="compositionally biased region" description="Polar residues" evidence="1">
    <location>
        <begin position="68"/>
        <end position="86"/>
    </location>
</feature>
<gene>
    <name evidence="2" type="ORF">CSKR_104184</name>
</gene>
<accession>A0A3R7CYL5</accession>
<sequence length="86" mass="9312">MPRRANSLYVRHLPDSCRLPHPKIRTSQLSPQSKINISGCSIAKVNLSMEPSSAPTSVGPSFQGPCRGQSNQSTSAQLVARQIQPQ</sequence>
<dbReference type="Proteomes" id="UP000286415">
    <property type="component" value="Unassembled WGS sequence"/>
</dbReference>
<organism evidence="2 3">
    <name type="scientific">Clonorchis sinensis</name>
    <name type="common">Chinese liver fluke</name>
    <dbReference type="NCBI Taxonomy" id="79923"/>
    <lineage>
        <taxon>Eukaryota</taxon>
        <taxon>Metazoa</taxon>
        <taxon>Spiralia</taxon>
        <taxon>Lophotrochozoa</taxon>
        <taxon>Platyhelminthes</taxon>
        <taxon>Trematoda</taxon>
        <taxon>Digenea</taxon>
        <taxon>Opisthorchiida</taxon>
        <taxon>Opisthorchiata</taxon>
        <taxon>Opisthorchiidae</taxon>
        <taxon>Clonorchis</taxon>
    </lineage>
</organism>
<keyword evidence="3" id="KW-1185">Reference proteome</keyword>
<dbReference type="InParanoid" id="A0A3R7CYL5"/>
<feature type="region of interest" description="Disordered" evidence="1">
    <location>
        <begin position="50"/>
        <end position="86"/>
    </location>
</feature>
<name>A0A3R7CYL5_CLOSI</name>
<evidence type="ECO:0000256" key="1">
    <source>
        <dbReference type="SAM" id="MobiDB-lite"/>
    </source>
</evidence>
<protein>
    <submittedName>
        <fullName evidence="2">Uncharacterized protein</fullName>
    </submittedName>
</protein>
<comment type="caution">
    <text evidence="2">The sequence shown here is derived from an EMBL/GenBank/DDBJ whole genome shotgun (WGS) entry which is preliminary data.</text>
</comment>